<accession>A0AAE3FGR0</accession>
<evidence type="ECO:0000313" key="4">
    <source>
        <dbReference type="Proteomes" id="UP001139365"/>
    </source>
</evidence>
<protein>
    <submittedName>
        <fullName evidence="3">AMP-binding protein</fullName>
    </submittedName>
</protein>
<proteinExistence type="predicted"/>
<comment type="caution">
    <text evidence="3">The sequence shown here is derived from an EMBL/GenBank/DDBJ whole genome shotgun (WGS) entry which is preliminary data.</text>
</comment>
<comment type="catalytic activity">
    <reaction evidence="1">
        <text>a long-chain fatty acid + ATP + CoA = a long-chain fatty acyl-CoA + AMP + diphosphate</text>
        <dbReference type="Rhea" id="RHEA:15421"/>
        <dbReference type="ChEBI" id="CHEBI:30616"/>
        <dbReference type="ChEBI" id="CHEBI:33019"/>
        <dbReference type="ChEBI" id="CHEBI:57287"/>
        <dbReference type="ChEBI" id="CHEBI:57560"/>
        <dbReference type="ChEBI" id="CHEBI:83139"/>
        <dbReference type="ChEBI" id="CHEBI:456215"/>
        <dbReference type="EC" id="6.2.1.3"/>
    </reaction>
    <physiologicalReaction direction="left-to-right" evidence="1">
        <dbReference type="Rhea" id="RHEA:15422"/>
    </physiologicalReaction>
</comment>
<evidence type="ECO:0000256" key="1">
    <source>
        <dbReference type="ARBA" id="ARBA00024484"/>
    </source>
</evidence>
<dbReference type="Gene3D" id="3.30.300.30">
    <property type="match status" value="1"/>
</dbReference>
<dbReference type="EMBL" id="JALEMU010000045">
    <property type="protein sequence ID" value="MCI5755165.1"/>
    <property type="molecule type" value="Genomic_DNA"/>
</dbReference>
<dbReference type="GO" id="GO:0016020">
    <property type="term" value="C:membrane"/>
    <property type="evidence" value="ECO:0007669"/>
    <property type="project" value="TreeGrafter"/>
</dbReference>
<dbReference type="InterPro" id="IPR045851">
    <property type="entry name" value="AMP-bd_C_sf"/>
</dbReference>
<dbReference type="InterPro" id="IPR042099">
    <property type="entry name" value="ANL_N_sf"/>
</dbReference>
<dbReference type="Pfam" id="PF00501">
    <property type="entry name" value="AMP-binding"/>
    <property type="match status" value="1"/>
</dbReference>
<dbReference type="GO" id="GO:0004467">
    <property type="term" value="F:long-chain fatty acid-CoA ligase activity"/>
    <property type="evidence" value="ECO:0007669"/>
    <property type="project" value="UniProtKB-EC"/>
</dbReference>
<dbReference type="InterPro" id="IPR000873">
    <property type="entry name" value="AMP-dep_synth/lig_dom"/>
</dbReference>
<dbReference type="PANTHER" id="PTHR43272:SF52">
    <property type="entry name" value="AMP-DEPENDENT SYNTHETASE_LIGASE DOMAIN-CONTAINING PROTEIN"/>
    <property type="match status" value="1"/>
</dbReference>
<evidence type="ECO:0000313" key="3">
    <source>
        <dbReference type="EMBL" id="MCI5755165.1"/>
    </source>
</evidence>
<sequence length="564" mass="62196">MMKNNTGLVYDVRNITTFRELIEGSAELYGERTAFLFTDGNEVREITYSRAFDEIKSFTAYLRSVLPEGAKVAVTGKNSYFWAISYLTVTCGVGAVVPIDKDLRADEVEGLLETAGVSAVIYSHELSDKIAGLSERYLCLDMENYEEYIEKGRELREQGDTSYEDHSVNPHAPGILLFTSGTTGVSKGVMLSQYNICSNVMGVARVLKVTPDDRALSVAPLHHTFECTAGFLFMIYNGGSIAYNSSLRRLQADLKLFRPTVMAAVPLLLNTFRNTIIRKYSQMRGGRLVLSLQRALSDVSGEKAKRQIFSVVNETFGGRLRLIVCGAAPLDTETTKDYARFGIKVYVGYGLTETSPVITVQSDFYSAPGDVGRPIPGTKVRLDDVNEEGIGELVAKGPGVMLGYYENKEGTEAVMEDGWFHTGDLAKQLPSGAYKITGRIKSMIVTPGGKKVFPEELEMFLEKSPYISECMVCGKETDSAVRITALVFPDADAVAEKLAKSGIEPGTEEFREAQKKLISDAVKAVNAGFPNYKHISDIIIREKEFEKTTTRKIKRNAPENLNEG</sequence>
<dbReference type="Proteomes" id="UP001139365">
    <property type="component" value="Unassembled WGS sequence"/>
</dbReference>
<dbReference type="Gene3D" id="3.40.50.12780">
    <property type="entry name" value="N-terminal domain of ligase-like"/>
    <property type="match status" value="1"/>
</dbReference>
<dbReference type="SUPFAM" id="SSF56801">
    <property type="entry name" value="Acetyl-CoA synthetase-like"/>
    <property type="match status" value="1"/>
</dbReference>
<name>A0AAE3FGR0_9BACT</name>
<dbReference type="InterPro" id="IPR020845">
    <property type="entry name" value="AMP-binding_CS"/>
</dbReference>
<dbReference type="PROSITE" id="PS00455">
    <property type="entry name" value="AMP_BINDING"/>
    <property type="match status" value="1"/>
</dbReference>
<feature type="domain" description="AMP-dependent synthetase/ligase" evidence="2">
    <location>
        <begin position="25"/>
        <end position="405"/>
    </location>
</feature>
<evidence type="ECO:0000259" key="2">
    <source>
        <dbReference type="Pfam" id="PF00501"/>
    </source>
</evidence>
<dbReference type="Pfam" id="PF23562">
    <property type="entry name" value="AMP-binding_C_3"/>
    <property type="match status" value="1"/>
</dbReference>
<organism evidence="3 4">
    <name type="scientific">Candidatus Colimorpha enterica</name>
    <dbReference type="NCBI Taxonomy" id="3083063"/>
    <lineage>
        <taxon>Bacteria</taxon>
        <taxon>Pseudomonadati</taxon>
        <taxon>Bacteroidota</taxon>
        <taxon>Bacteroidia</taxon>
        <taxon>Bacteroidales</taxon>
        <taxon>Candidatus Colimorpha</taxon>
    </lineage>
</organism>
<dbReference type="AlphaFoldDB" id="A0AAE3FGR0"/>
<dbReference type="PANTHER" id="PTHR43272">
    <property type="entry name" value="LONG-CHAIN-FATTY-ACID--COA LIGASE"/>
    <property type="match status" value="1"/>
</dbReference>
<gene>
    <name evidence="3" type="ORF">MR241_02585</name>
</gene>
<reference evidence="3 4" key="1">
    <citation type="submission" date="2022-03" db="EMBL/GenBank/DDBJ databases">
        <title>Metagenome-assembled genomes from swine fecal metagenomes.</title>
        <authorList>
            <person name="Holman D.B."/>
            <person name="Kommadath A."/>
        </authorList>
    </citation>
    <scope>NUCLEOTIDE SEQUENCE [LARGE SCALE GENOMIC DNA]</scope>
    <source>
        <strain evidence="3">SUG147</strain>
    </source>
</reference>